<feature type="domain" description="Glycosyltransferase subfamily 4-like N-terminal" evidence="3">
    <location>
        <begin position="17"/>
        <end position="181"/>
    </location>
</feature>
<keyword evidence="5" id="KW-1185">Reference proteome</keyword>
<evidence type="ECO:0000313" key="4">
    <source>
        <dbReference type="EMBL" id="MCO5975161.1"/>
    </source>
</evidence>
<dbReference type="Proteomes" id="UP001204851">
    <property type="component" value="Unassembled WGS sequence"/>
</dbReference>
<dbReference type="InterPro" id="IPR028098">
    <property type="entry name" value="Glyco_trans_4-like_N"/>
</dbReference>
<evidence type="ECO:0000259" key="2">
    <source>
        <dbReference type="Pfam" id="PF00534"/>
    </source>
</evidence>
<dbReference type="InterPro" id="IPR001296">
    <property type="entry name" value="Glyco_trans_1"/>
</dbReference>
<dbReference type="EMBL" id="JAMXMC010000001">
    <property type="protein sequence ID" value="MCO5975161.1"/>
    <property type="molecule type" value="Genomic_DNA"/>
</dbReference>
<evidence type="ECO:0000313" key="5">
    <source>
        <dbReference type="Proteomes" id="UP001204851"/>
    </source>
</evidence>
<dbReference type="NCBIfam" id="TIGR04047">
    <property type="entry name" value="MSMEG_0565_glyc"/>
    <property type="match status" value="1"/>
</dbReference>
<organism evidence="4 5">
    <name type="scientific">Ideonella oryzae</name>
    <dbReference type="NCBI Taxonomy" id="2937441"/>
    <lineage>
        <taxon>Bacteria</taxon>
        <taxon>Pseudomonadati</taxon>
        <taxon>Pseudomonadota</taxon>
        <taxon>Betaproteobacteria</taxon>
        <taxon>Burkholderiales</taxon>
        <taxon>Sphaerotilaceae</taxon>
        <taxon>Ideonella</taxon>
    </lineage>
</organism>
<accession>A0ABT1BHT2</accession>
<sequence>MTASPRIALLMHSVLPRGGVVHTLELAGALAAAGTAVDVLAPVEPGQALFRPLPSGVGWVPLAVPAPVASGLAEQVGQRIDALVQALPAALRRGGYALLHAQDSLNGQALARLAPAQPWVRTVHHLDDFSDPRLAAWQDGAWRAASAVCCVSDLWARQLRALAGPEGPPVHRVFNGVNLDRFHPGPVAGDATLLRQHLPEGDGLDEAPFILAVGGVEARKNSARLLQAFARLRQHPSFHRARLVLAGGASLLSHGAEQARWQAALDEARLAEGPRQPVWRTGPLSDALLPALMRRARLLAMPSLNEGFGLVALEALACGTPVLVSRRAPFTEHLDGSPGVSWCEPEDLASLTRGLARAWHAPRLGAAPPVCQRLAWGRSALTHQTIHAQVLAGRPFPREPETSLSTPLA</sequence>
<gene>
    <name evidence="4" type="ORF">M0L44_00295</name>
</gene>
<dbReference type="InterPro" id="IPR023986">
    <property type="entry name" value="GlycosylTfrase_MSMEG0565"/>
</dbReference>
<protein>
    <submittedName>
        <fullName evidence="4">MSMEG_0565 family glycosyltransferase</fullName>
    </submittedName>
</protein>
<dbReference type="PANTHER" id="PTHR46401">
    <property type="entry name" value="GLYCOSYLTRANSFERASE WBBK-RELATED"/>
    <property type="match status" value="1"/>
</dbReference>
<keyword evidence="1" id="KW-0808">Transferase</keyword>
<feature type="domain" description="Glycosyl transferase family 1" evidence="2">
    <location>
        <begin position="205"/>
        <end position="356"/>
    </location>
</feature>
<proteinExistence type="predicted"/>
<evidence type="ECO:0000256" key="1">
    <source>
        <dbReference type="ARBA" id="ARBA00022679"/>
    </source>
</evidence>
<dbReference type="PANTHER" id="PTHR46401:SF2">
    <property type="entry name" value="GLYCOSYLTRANSFERASE WBBK-RELATED"/>
    <property type="match status" value="1"/>
</dbReference>
<reference evidence="4 5" key="1">
    <citation type="submission" date="2022-06" db="EMBL/GenBank/DDBJ databases">
        <title>Ideonella sp. NS12-5 Genome sequencing and assembly.</title>
        <authorList>
            <person name="Jung Y."/>
        </authorList>
    </citation>
    <scope>NUCLEOTIDE SEQUENCE [LARGE SCALE GENOMIC DNA]</scope>
    <source>
        <strain evidence="4 5">NS12-5</strain>
    </source>
</reference>
<dbReference type="SUPFAM" id="SSF53756">
    <property type="entry name" value="UDP-Glycosyltransferase/glycogen phosphorylase"/>
    <property type="match status" value="1"/>
</dbReference>
<dbReference type="Gene3D" id="3.40.50.2000">
    <property type="entry name" value="Glycogen Phosphorylase B"/>
    <property type="match status" value="2"/>
</dbReference>
<name>A0ABT1BHT2_9BURK</name>
<dbReference type="RefSeq" id="WP_252767617.1">
    <property type="nucleotide sequence ID" value="NZ_JAMXMC010000001.1"/>
</dbReference>
<comment type="caution">
    <text evidence="4">The sequence shown here is derived from an EMBL/GenBank/DDBJ whole genome shotgun (WGS) entry which is preliminary data.</text>
</comment>
<dbReference type="Pfam" id="PF00534">
    <property type="entry name" value="Glycos_transf_1"/>
    <property type="match status" value="1"/>
</dbReference>
<dbReference type="CDD" id="cd03801">
    <property type="entry name" value="GT4_PimA-like"/>
    <property type="match status" value="1"/>
</dbReference>
<dbReference type="Pfam" id="PF13439">
    <property type="entry name" value="Glyco_transf_4"/>
    <property type="match status" value="1"/>
</dbReference>
<evidence type="ECO:0000259" key="3">
    <source>
        <dbReference type="Pfam" id="PF13439"/>
    </source>
</evidence>